<comment type="caution">
    <text evidence="2">The sequence shown here is derived from an EMBL/GenBank/DDBJ whole genome shotgun (WGS) entry which is preliminary data.</text>
</comment>
<protein>
    <submittedName>
        <fullName evidence="2">Uncharacterized protein</fullName>
    </submittedName>
</protein>
<keyword evidence="3" id="KW-1185">Reference proteome</keyword>
<reference evidence="2" key="1">
    <citation type="submission" date="2020-08" db="EMBL/GenBank/DDBJ databases">
        <title>Multicomponent nature underlies the extraordinary mechanical properties of spider dragline silk.</title>
        <authorList>
            <person name="Kono N."/>
            <person name="Nakamura H."/>
            <person name="Mori M."/>
            <person name="Yoshida Y."/>
            <person name="Ohtoshi R."/>
            <person name="Malay A.D."/>
            <person name="Moran D.A.P."/>
            <person name="Tomita M."/>
            <person name="Numata K."/>
            <person name="Arakawa K."/>
        </authorList>
    </citation>
    <scope>NUCLEOTIDE SEQUENCE</scope>
</reference>
<feature type="compositionally biased region" description="Polar residues" evidence="1">
    <location>
        <begin position="87"/>
        <end position="98"/>
    </location>
</feature>
<dbReference type="EMBL" id="BMAW01121614">
    <property type="protein sequence ID" value="GFT94829.1"/>
    <property type="molecule type" value="Genomic_DNA"/>
</dbReference>
<accession>A0A8X6U9G1</accession>
<proteinExistence type="predicted"/>
<evidence type="ECO:0000313" key="2">
    <source>
        <dbReference type="EMBL" id="GFT94829.1"/>
    </source>
</evidence>
<gene>
    <name evidence="2" type="ORF">NPIL_10171</name>
</gene>
<sequence length="105" mass="11735">MSVQRNNITVHLKTTEFVIECSNPRNDLQHAYNSNTLKTNPVLILPDISIMSCLRSKCEGLLVCLVFRSYFLLVSNTLPGRLRDSPDNTPVQSLNPGSLSPLYLS</sequence>
<organism evidence="2 3">
    <name type="scientific">Nephila pilipes</name>
    <name type="common">Giant wood spider</name>
    <name type="synonym">Nephila maculata</name>
    <dbReference type="NCBI Taxonomy" id="299642"/>
    <lineage>
        <taxon>Eukaryota</taxon>
        <taxon>Metazoa</taxon>
        <taxon>Ecdysozoa</taxon>
        <taxon>Arthropoda</taxon>
        <taxon>Chelicerata</taxon>
        <taxon>Arachnida</taxon>
        <taxon>Araneae</taxon>
        <taxon>Araneomorphae</taxon>
        <taxon>Entelegynae</taxon>
        <taxon>Araneoidea</taxon>
        <taxon>Nephilidae</taxon>
        <taxon>Nephila</taxon>
    </lineage>
</organism>
<dbReference type="AlphaFoldDB" id="A0A8X6U9G1"/>
<evidence type="ECO:0000256" key="1">
    <source>
        <dbReference type="SAM" id="MobiDB-lite"/>
    </source>
</evidence>
<feature type="region of interest" description="Disordered" evidence="1">
    <location>
        <begin position="80"/>
        <end position="105"/>
    </location>
</feature>
<dbReference type="Proteomes" id="UP000887013">
    <property type="component" value="Unassembled WGS sequence"/>
</dbReference>
<evidence type="ECO:0000313" key="3">
    <source>
        <dbReference type="Proteomes" id="UP000887013"/>
    </source>
</evidence>
<name>A0A8X6U9G1_NEPPI</name>